<sequence length="147" mass="16524">MKLKKIAITLPAPIFIVASITLFMTFINHGFTSQFMNQWLISLAFSLIIMLPLAGLLIMKISMLVETKLSNIKPLYQKLIQCFFVALCLESVLSIINTATTVNTQGIQEFVWVWALTLIKAMPLGYAIAMMMIFIVKPRIQRALANA</sequence>
<evidence type="ECO:0000313" key="3">
    <source>
        <dbReference type="Proteomes" id="UP000281112"/>
    </source>
</evidence>
<gene>
    <name evidence="2" type="ORF">EES38_10250</name>
</gene>
<accession>A0A3N9TH44</accession>
<dbReference type="Proteomes" id="UP000281112">
    <property type="component" value="Unassembled WGS sequence"/>
</dbReference>
<reference evidence="2 3" key="1">
    <citation type="submission" date="2018-11" db="EMBL/GenBank/DDBJ databases">
        <title>Vibrio LJC006 sp. nov., isolated from seawater during the bloom of the enteromorpha.</title>
        <authorList>
            <person name="Liang J."/>
        </authorList>
    </citation>
    <scope>NUCLEOTIDE SEQUENCE [LARGE SCALE GENOMIC DNA]</scope>
    <source>
        <strain evidence="2 3">LJC006</strain>
    </source>
</reference>
<keyword evidence="1" id="KW-0472">Membrane</keyword>
<organism evidence="2 3">
    <name type="scientific">Vibrio viridaestus</name>
    <dbReference type="NCBI Taxonomy" id="2487322"/>
    <lineage>
        <taxon>Bacteria</taxon>
        <taxon>Pseudomonadati</taxon>
        <taxon>Pseudomonadota</taxon>
        <taxon>Gammaproteobacteria</taxon>
        <taxon>Vibrionales</taxon>
        <taxon>Vibrionaceae</taxon>
        <taxon>Vibrio</taxon>
    </lineage>
</organism>
<proteinExistence type="predicted"/>
<feature type="transmembrane region" description="Helical" evidence="1">
    <location>
        <begin position="39"/>
        <end position="58"/>
    </location>
</feature>
<protein>
    <submittedName>
        <fullName evidence="2">DUF2798 domain-containing protein</fullName>
    </submittedName>
</protein>
<evidence type="ECO:0000256" key="1">
    <source>
        <dbReference type="SAM" id="Phobius"/>
    </source>
</evidence>
<name>A0A3N9TH44_9VIBR</name>
<dbReference type="Pfam" id="PF11391">
    <property type="entry name" value="DUF2798"/>
    <property type="match status" value="1"/>
</dbReference>
<feature type="transmembrane region" description="Helical" evidence="1">
    <location>
        <begin position="111"/>
        <end position="136"/>
    </location>
</feature>
<dbReference type="OrthoDB" id="8481133at2"/>
<keyword evidence="3" id="KW-1185">Reference proteome</keyword>
<dbReference type="RefSeq" id="WP_124937081.1">
    <property type="nucleotide sequence ID" value="NZ_RJVQ01000003.1"/>
</dbReference>
<feature type="transmembrane region" description="Helical" evidence="1">
    <location>
        <begin position="7"/>
        <end position="27"/>
    </location>
</feature>
<dbReference type="EMBL" id="RJVQ01000003">
    <property type="protein sequence ID" value="RQW63618.1"/>
    <property type="molecule type" value="Genomic_DNA"/>
</dbReference>
<comment type="caution">
    <text evidence="2">The sequence shown here is derived from an EMBL/GenBank/DDBJ whole genome shotgun (WGS) entry which is preliminary data.</text>
</comment>
<dbReference type="AlphaFoldDB" id="A0A3N9TH44"/>
<keyword evidence="1" id="KW-0812">Transmembrane</keyword>
<dbReference type="InterPro" id="IPR021529">
    <property type="entry name" value="DUF2798"/>
</dbReference>
<keyword evidence="1" id="KW-1133">Transmembrane helix</keyword>
<evidence type="ECO:0000313" key="2">
    <source>
        <dbReference type="EMBL" id="RQW63618.1"/>
    </source>
</evidence>
<feature type="transmembrane region" description="Helical" evidence="1">
    <location>
        <begin position="79"/>
        <end position="99"/>
    </location>
</feature>